<dbReference type="GO" id="GO:0005886">
    <property type="term" value="C:plasma membrane"/>
    <property type="evidence" value="ECO:0007669"/>
    <property type="project" value="UniProtKB-SubCell"/>
</dbReference>
<feature type="transmembrane region" description="Helical" evidence="7">
    <location>
        <begin position="351"/>
        <end position="368"/>
    </location>
</feature>
<feature type="transmembrane region" description="Helical" evidence="7">
    <location>
        <begin position="89"/>
        <end position="121"/>
    </location>
</feature>
<evidence type="ECO:0000256" key="3">
    <source>
        <dbReference type="ARBA" id="ARBA00022519"/>
    </source>
</evidence>
<name>A0A9W6FVA3_9BACT</name>
<evidence type="ECO:0000313" key="10">
    <source>
        <dbReference type="Proteomes" id="UP001144372"/>
    </source>
</evidence>
<evidence type="ECO:0000256" key="2">
    <source>
        <dbReference type="ARBA" id="ARBA00022475"/>
    </source>
</evidence>
<dbReference type="Proteomes" id="UP001144372">
    <property type="component" value="Unassembled WGS sequence"/>
</dbReference>
<sequence length="421" mass="45538">MKMFLSLILSLLAISGMPLFIVISAAALLCFYFLDVDLSVVIIEMYRLAANPMLIALLLFAFAGYVLAESGASKRLVRFSSAILGRTPGGLAVVSLLSCAFFTALTGASGVTIVALGGLLYPALIEDGYEENFSLGLLTTSGSLGLLFPPSLPLIIYGVVSDTKISDLFLAGVAPGFLMLILLSLYSMYSAVRCGCTGMHSRFNFSELAAAGREAIWEILLPLVVLGGIFGGFLVLSEAAAVTVFYVLLVEMVIHREVKLRDIPSIILKTSMMVGGIIIILGASLAFNAFLIDQQVPNKILELMQTYVSNKYLFLLILNFFLLLVGCVLDVFSALVIVVPLIVPLAMSYEVNLIHLGIIFLTNLQIGYSTPPIGMNLFIASLRFEKSIVHLYRASLSFLAILLITLGIITFFPALSLLWMK</sequence>
<feature type="transmembrane region" description="Helical" evidence="7">
    <location>
        <begin position="133"/>
        <end position="156"/>
    </location>
</feature>
<feature type="transmembrane region" description="Helical" evidence="7">
    <location>
        <begin position="312"/>
        <end position="339"/>
    </location>
</feature>
<feature type="transmembrane region" description="Helical" evidence="7">
    <location>
        <begin position="396"/>
        <end position="419"/>
    </location>
</feature>
<evidence type="ECO:0000256" key="7">
    <source>
        <dbReference type="SAM" id="Phobius"/>
    </source>
</evidence>
<keyword evidence="10" id="KW-1185">Reference proteome</keyword>
<keyword evidence="4 7" id="KW-0812">Transmembrane</keyword>
<dbReference type="PANTHER" id="PTHR33362:SF5">
    <property type="entry name" value="C4-DICARBOXYLATE TRAP TRANSPORTER LARGE PERMEASE PROTEIN DCTM"/>
    <property type="match status" value="1"/>
</dbReference>
<keyword evidence="3" id="KW-0997">Cell inner membrane</keyword>
<feature type="transmembrane region" description="Helical" evidence="7">
    <location>
        <begin position="50"/>
        <end position="68"/>
    </location>
</feature>
<dbReference type="PIRSF" id="PIRSF006066">
    <property type="entry name" value="HI0050"/>
    <property type="match status" value="1"/>
</dbReference>
<organism evidence="9 10">
    <name type="scientific">Desulforhabdus amnigena</name>
    <dbReference type="NCBI Taxonomy" id="40218"/>
    <lineage>
        <taxon>Bacteria</taxon>
        <taxon>Pseudomonadati</taxon>
        <taxon>Thermodesulfobacteriota</taxon>
        <taxon>Syntrophobacteria</taxon>
        <taxon>Syntrophobacterales</taxon>
        <taxon>Syntrophobacteraceae</taxon>
        <taxon>Desulforhabdus</taxon>
    </lineage>
</organism>
<comment type="caution">
    <text evidence="9">The sequence shown here is derived from an EMBL/GenBank/DDBJ whole genome shotgun (WGS) entry which is preliminary data.</text>
</comment>
<comment type="subcellular location">
    <subcellularLocation>
        <location evidence="1">Cell inner membrane</location>
        <topology evidence="1">Multi-pass membrane protein</topology>
    </subcellularLocation>
</comment>
<protein>
    <recommendedName>
        <fullName evidence="8">TRAP C4-dicarboxylate transport system permease DctM subunit domain-containing protein</fullName>
    </recommendedName>
</protein>
<evidence type="ECO:0000259" key="8">
    <source>
        <dbReference type="Pfam" id="PF06808"/>
    </source>
</evidence>
<accession>A0A9W6FVA3</accession>
<evidence type="ECO:0000256" key="6">
    <source>
        <dbReference type="ARBA" id="ARBA00023136"/>
    </source>
</evidence>
<dbReference type="PANTHER" id="PTHR33362">
    <property type="entry name" value="SIALIC ACID TRAP TRANSPORTER PERMEASE PROTEIN SIAT-RELATED"/>
    <property type="match status" value="1"/>
</dbReference>
<proteinExistence type="predicted"/>
<feature type="transmembrane region" description="Helical" evidence="7">
    <location>
        <begin position="219"/>
        <end position="249"/>
    </location>
</feature>
<evidence type="ECO:0000256" key="4">
    <source>
        <dbReference type="ARBA" id="ARBA00022692"/>
    </source>
</evidence>
<reference evidence="9" key="1">
    <citation type="submission" date="2022-12" db="EMBL/GenBank/DDBJ databases">
        <title>Reference genome sequencing for broad-spectrum identification of bacterial and archaeal isolates by mass spectrometry.</title>
        <authorList>
            <person name="Sekiguchi Y."/>
            <person name="Tourlousse D.M."/>
        </authorList>
    </citation>
    <scope>NUCLEOTIDE SEQUENCE</scope>
    <source>
        <strain evidence="9">ASRB1</strain>
    </source>
</reference>
<dbReference type="EMBL" id="BSDR01000001">
    <property type="protein sequence ID" value="GLI35546.1"/>
    <property type="molecule type" value="Genomic_DNA"/>
</dbReference>
<gene>
    <name evidence="9" type="ORF">DAMNIGENAA_29790</name>
</gene>
<evidence type="ECO:0000256" key="1">
    <source>
        <dbReference type="ARBA" id="ARBA00004429"/>
    </source>
</evidence>
<keyword evidence="5 7" id="KW-1133">Transmembrane helix</keyword>
<dbReference type="InterPro" id="IPR010656">
    <property type="entry name" value="DctM"/>
</dbReference>
<keyword evidence="2" id="KW-1003">Cell membrane</keyword>
<dbReference type="GO" id="GO:0022857">
    <property type="term" value="F:transmembrane transporter activity"/>
    <property type="evidence" value="ECO:0007669"/>
    <property type="project" value="TreeGrafter"/>
</dbReference>
<dbReference type="AlphaFoldDB" id="A0A9W6FVA3"/>
<dbReference type="RefSeq" id="WP_281795477.1">
    <property type="nucleotide sequence ID" value="NZ_BSDR01000001.1"/>
</dbReference>
<feature type="transmembrane region" description="Helical" evidence="7">
    <location>
        <begin position="270"/>
        <end position="292"/>
    </location>
</feature>
<dbReference type="NCBIfam" id="TIGR00786">
    <property type="entry name" value="dctM"/>
    <property type="match status" value="1"/>
</dbReference>
<dbReference type="Pfam" id="PF06808">
    <property type="entry name" value="DctM"/>
    <property type="match status" value="1"/>
</dbReference>
<evidence type="ECO:0000256" key="5">
    <source>
        <dbReference type="ARBA" id="ARBA00022989"/>
    </source>
</evidence>
<feature type="domain" description="TRAP C4-dicarboxylate transport system permease DctM subunit" evidence="8">
    <location>
        <begin position="9"/>
        <end position="415"/>
    </location>
</feature>
<feature type="transmembrane region" description="Helical" evidence="7">
    <location>
        <begin position="168"/>
        <end position="189"/>
    </location>
</feature>
<evidence type="ECO:0000313" key="9">
    <source>
        <dbReference type="EMBL" id="GLI35546.1"/>
    </source>
</evidence>
<dbReference type="InterPro" id="IPR004681">
    <property type="entry name" value="TRAP_DctM"/>
</dbReference>
<keyword evidence="6 7" id="KW-0472">Membrane</keyword>